<gene>
    <name evidence="8" type="ORF">ONZ51_g8010</name>
</gene>
<name>A0AAD7X8M1_9APHY</name>
<feature type="compositionally biased region" description="Polar residues" evidence="6">
    <location>
        <begin position="7"/>
        <end position="20"/>
    </location>
</feature>
<dbReference type="GO" id="GO:0016706">
    <property type="term" value="F:2-oxoglutarate-dependent dioxygenase activity"/>
    <property type="evidence" value="ECO:0007669"/>
    <property type="project" value="TreeGrafter"/>
</dbReference>
<dbReference type="InterPro" id="IPR051323">
    <property type="entry name" value="AtsK-like"/>
</dbReference>
<keyword evidence="4" id="KW-0560">Oxidoreductase</keyword>
<evidence type="ECO:0000256" key="4">
    <source>
        <dbReference type="ARBA" id="ARBA00023002"/>
    </source>
</evidence>
<dbReference type="InterPro" id="IPR003819">
    <property type="entry name" value="TauD/TfdA-like"/>
</dbReference>
<evidence type="ECO:0000256" key="6">
    <source>
        <dbReference type="SAM" id="MobiDB-lite"/>
    </source>
</evidence>
<dbReference type="PANTHER" id="PTHR30468">
    <property type="entry name" value="ALPHA-KETOGLUTARATE-DEPENDENT SULFONATE DIOXYGENASE"/>
    <property type="match status" value="1"/>
</dbReference>
<feature type="region of interest" description="Disordered" evidence="6">
    <location>
        <begin position="478"/>
        <end position="519"/>
    </location>
</feature>
<evidence type="ECO:0000256" key="1">
    <source>
        <dbReference type="ARBA" id="ARBA00005896"/>
    </source>
</evidence>
<accession>A0AAD7X8M1</accession>
<reference evidence="8" key="1">
    <citation type="submission" date="2022-11" db="EMBL/GenBank/DDBJ databases">
        <title>Genome Sequence of Cubamyces cubensis.</title>
        <authorList>
            <person name="Buettner E."/>
        </authorList>
    </citation>
    <scope>NUCLEOTIDE SEQUENCE</scope>
    <source>
        <strain evidence="8">MPL-01</strain>
    </source>
</reference>
<feature type="domain" description="TauD/TfdA-like" evidence="7">
    <location>
        <begin position="93"/>
        <end position="312"/>
    </location>
</feature>
<dbReference type="GO" id="GO:0005737">
    <property type="term" value="C:cytoplasm"/>
    <property type="evidence" value="ECO:0007669"/>
    <property type="project" value="TreeGrafter"/>
</dbReference>
<evidence type="ECO:0000259" key="7">
    <source>
        <dbReference type="Pfam" id="PF02668"/>
    </source>
</evidence>
<evidence type="ECO:0000313" key="8">
    <source>
        <dbReference type="EMBL" id="KAJ8473205.1"/>
    </source>
</evidence>
<organism evidence="8 9">
    <name type="scientific">Trametes cubensis</name>
    <dbReference type="NCBI Taxonomy" id="1111947"/>
    <lineage>
        <taxon>Eukaryota</taxon>
        <taxon>Fungi</taxon>
        <taxon>Dikarya</taxon>
        <taxon>Basidiomycota</taxon>
        <taxon>Agaricomycotina</taxon>
        <taxon>Agaricomycetes</taxon>
        <taxon>Polyporales</taxon>
        <taxon>Polyporaceae</taxon>
        <taxon>Trametes</taxon>
    </lineage>
</organism>
<proteinExistence type="inferred from homology"/>
<keyword evidence="5" id="KW-0408">Iron</keyword>
<keyword evidence="2" id="KW-0479">Metal-binding</keyword>
<evidence type="ECO:0000313" key="9">
    <source>
        <dbReference type="Proteomes" id="UP001215151"/>
    </source>
</evidence>
<dbReference type="SUPFAM" id="SSF51197">
    <property type="entry name" value="Clavaminate synthase-like"/>
    <property type="match status" value="1"/>
</dbReference>
<dbReference type="Proteomes" id="UP001215151">
    <property type="component" value="Unassembled WGS sequence"/>
</dbReference>
<dbReference type="InterPro" id="IPR042098">
    <property type="entry name" value="TauD-like_sf"/>
</dbReference>
<evidence type="ECO:0000256" key="2">
    <source>
        <dbReference type="ARBA" id="ARBA00022723"/>
    </source>
</evidence>
<feature type="region of interest" description="Disordered" evidence="6">
    <location>
        <begin position="1"/>
        <end position="24"/>
    </location>
</feature>
<sequence length="559" mass="60089">MAPVATAESNAAATNGTSNGPVKAAAKASAQLFNPFYSPDVSGEGDDSDYQYAKYKPHWPDVKWEPLGEIAVTDRGQFADPEKKSLLSAASKVQHLTPAIGTELSGIDLRQLTDQQKDELALLVAERGVVFFRDQELNIHEQLDLARHFGPLHKHATTPVPREPGLEEVHVVYNDGSRRPDPSAFSKLELWHSDVSYEQQPPSATSLKVITGPPYGGDTLWSSGYALYSSFSAGFQKYLEGLSAVHSAVAQADGARAAGRTVRREPVETVHPVVRVHPVTGWKSIYVNPGFTRRIVGLPKAESDAILSLLFHQISPTPTGRMPSERTFVLVGRLAQPELYADRPAFSSENPDFQPLISPALMTPPSHLTSFLFSRLPSPVPGARPAAPLPTFDFPSSPPFLPNPGSAPCSPLSPCFSLARPNHPLPLSPYRRCSTGADAMSSRDVRPFHATPHHATPETDRHALRDVRLLAARPARAARDAARRAPALGRGVREADGEDRAGPPARHLGAAGPAAPADRHDRVARLHRLSACSCARSGLGAARTGSVEIVLGSVCLDLG</sequence>
<protein>
    <recommendedName>
        <fullName evidence="7">TauD/TfdA-like domain-containing protein</fullName>
    </recommendedName>
</protein>
<dbReference type="Gene3D" id="3.60.130.10">
    <property type="entry name" value="Clavaminate synthase-like"/>
    <property type="match status" value="1"/>
</dbReference>
<evidence type="ECO:0000256" key="5">
    <source>
        <dbReference type="ARBA" id="ARBA00023004"/>
    </source>
</evidence>
<feature type="compositionally biased region" description="Basic and acidic residues" evidence="6">
    <location>
        <begin position="491"/>
        <end position="501"/>
    </location>
</feature>
<keyword evidence="3" id="KW-0223">Dioxygenase</keyword>
<dbReference type="EMBL" id="JAPEVG010000231">
    <property type="protein sequence ID" value="KAJ8473205.1"/>
    <property type="molecule type" value="Genomic_DNA"/>
</dbReference>
<evidence type="ECO:0000256" key="3">
    <source>
        <dbReference type="ARBA" id="ARBA00022964"/>
    </source>
</evidence>
<comment type="similarity">
    <text evidence="1">Belongs to the TfdA dioxygenase family.</text>
</comment>
<dbReference type="PANTHER" id="PTHR30468:SF31">
    <property type="entry name" value="ALPHA-KETOGLUTARATE-DEPENDENT SULFONATE DIOXYGENASE-RELATED"/>
    <property type="match status" value="1"/>
</dbReference>
<dbReference type="AlphaFoldDB" id="A0AAD7X8M1"/>
<keyword evidence="9" id="KW-1185">Reference proteome</keyword>
<dbReference type="Pfam" id="PF02668">
    <property type="entry name" value="TauD"/>
    <property type="match status" value="1"/>
</dbReference>
<comment type="caution">
    <text evidence="8">The sequence shown here is derived from an EMBL/GenBank/DDBJ whole genome shotgun (WGS) entry which is preliminary data.</text>
</comment>
<dbReference type="GO" id="GO:0046872">
    <property type="term" value="F:metal ion binding"/>
    <property type="evidence" value="ECO:0007669"/>
    <property type="project" value="UniProtKB-KW"/>
</dbReference>